<dbReference type="OrthoDB" id="2306at2759"/>
<dbReference type="CDD" id="cd00200">
    <property type="entry name" value="WD40"/>
    <property type="match status" value="1"/>
</dbReference>
<dbReference type="PANTHER" id="PTHR19856:SF0">
    <property type="entry name" value="WD REPEAT-CONTAINING PROTEIN 1"/>
    <property type="match status" value="1"/>
</dbReference>
<feature type="repeat" description="WD" evidence="3">
    <location>
        <begin position="258"/>
        <end position="299"/>
    </location>
</feature>
<protein>
    <submittedName>
        <fullName evidence="4">WD40 repeat-like protein</fullName>
    </submittedName>
</protein>
<keyword evidence="2" id="KW-0677">Repeat</keyword>
<comment type="caution">
    <text evidence="4">The sequence shown here is derived from an EMBL/GenBank/DDBJ whole genome shotgun (WGS) entry which is preliminary data.</text>
</comment>
<evidence type="ECO:0000313" key="5">
    <source>
        <dbReference type="Proteomes" id="UP001150569"/>
    </source>
</evidence>
<reference evidence="4" key="1">
    <citation type="submission" date="2022-07" db="EMBL/GenBank/DDBJ databases">
        <title>Phylogenomic reconstructions and comparative analyses of Kickxellomycotina fungi.</title>
        <authorList>
            <person name="Reynolds N.K."/>
            <person name="Stajich J.E."/>
            <person name="Barry K."/>
            <person name="Grigoriev I.V."/>
            <person name="Crous P."/>
            <person name="Smith M.E."/>
        </authorList>
    </citation>
    <scope>NUCLEOTIDE SEQUENCE</scope>
    <source>
        <strain evidence="4">RSA 861</strain>
    </source>
</reference>
<dbReference type="GO" id="GO:0051015">
    <property type="term" value="F:actin filament binding"/>
    <property type="evidence" value="ECO:0007669"/>
    <property type="project" value="TreeGrafter"/>
</dbReference>
<feature type="repeat" description="WD" evidence="3">
    <location>
        <begin position="80"/>
        <end position="121"/>
    </location>
</feature>
<dbReference type="Pfam" id="PF00400">
    <property type="entry name" value="WD40"/>
    <property type="match status" value="8"/>
</dbReference>
<gene>
    <name evidence="4" type="primary">AIP1_2</name>
    <name evidence="4" type="ORF">IWQ60_010709</name>
</gene>
<keyword evidence="5" id="KW-1185">Reference proteome</keyword>
<dbReference type="InterPro" id="IPR036322">
    <property type="entry name" value="WD40_repeat_dom_sf"/>
</dbReference>
<dbReference type="InterPro" id="IPR001680">
    <property type="entry name" value="WD40_rpt"/>
</dbReference>
<evidence type="ECO:0000256" key="1">
    <source>
        <dbReference type="ARBA" id="ARBA00022574"/>
    </source>
</evidence>
<dbReference type="InterPro" id="IPR015943">
    <property type="entry name" value="WD40/YVTN_repeat-like_dom_sf"/>
</dbReference>
<sequence length="667" mass="72209">MASKTSHTEKPFPYVTFVAPRFALPRKPLVSKYLFAPNPPTTRGQAVKLSADPKGEQLVYANGKSIFIRNLSNPTIATEYVGHRTRTTVARFAPSGYYVASGDASGTVRVWDATQEENLLKNETAVSSGEIRDLAWDAESKRLMAVGDGKDRFGHVFLFDTGNSVGEVTGHSRVINACTMRPSGRPFRAATASDDGTVVFYYGAPYKLKSSIHDHAGFVNDVRYAPNGDLFASVGADKKIFLYDGKTGEKLAAMGGGDTGHTGSIYALAWSPDSRQFLTSAGDSTVKLWDAQTQQLVSSLTFDQYGSYLDQQVGNLWAGEHVVTLGQSGDLFYLDPRTEAVRTVRTLHGHQKAITASALTEDQTLYTGSYDGRVCSWQFDADLAGTPQLVTGNGHPSQIMSIASRGKTVVTAGMDDVVRGVSALTHQFEATLLMYTNLSTHPKGHAKLSPSAYVAYDARSLTVSLDSQPRQLDVLADGSTLEIGQTNEVLLLSASGEVKQRFPIDHRPTAIHATVRGDRVVVGFENHQCTIYDFDGLGLKPTQTLKNNRSAITAVRFSPDGSLVAAADGLGKILVYDPASGEVKISQWVFHTAKVNGIEWRADSLFLASSSLDSNVYVYSVEKPMTRITIKGAHLGGVTSVHFLDDQHLLTTGSNGSVRVWSLTYPE</sequence>
<evidence type="ECO:0000256" key="3">
    <source>
        <dbReference type="PROSITE-ProRule" id="PRU00221"/>
    </source>
</evidence>
<dbReference type="PANTHER" id="PTHR19856">
    <property type="entry name" value="WD-REPEATCONTAINING PROTEIN WDR1"/>
    <property type="match status" value="1"/>
</dbReference>
<dbReference type="FunFam" id="2.130.10.10:FF:000102">
    <property type="entry name" value="Actin-interacting protein 1"/>
    <property type="match status" value="1"/>
</dbReference>
<dbReference type="GO" id="GO:0030864">
    <property type="term" value="C:cortical actin cytoskeleton"/>
    <property type="evidence" value="ECO:0007669"/>
    <property type="project" value="TreeGrafter"/>
</dbReference>
<keyword evidence="1 3" id="KW-0853">WD repeat</keyword>
<accession>A0A9W7ZL10</accession>
<organism evidence="4 5">
    <name type="scientific">Tieghemiomyces parasiticus</name>
    <dbReference type="NCBI Taxonomy" id="78921"/>
    <lineage>
        <taxon>Eukaryota</taxon>
        <taxon>Fungi</taxon>
        <taxon>Fungi incertae sedis</taxon>
        <taxon>Zoopagomycota</taxon>
        <taxon>Kickxellomycotina</taxon>
        <taxon>Dimargaritomycetes</taxon>
        <taxon>Dimargaritales</taxon>
        <taxon>Dimargaritaceae</taxon>
        <taxon>Tieghemiomyces</taxon>
    </lineage>
</organism>
<proteinExistence type="predicted"/>
<dbReference type="EMBL" id="JANBPT010001065">
    <property type="protein sequence ID" value="KAJ1910331.1"/>
    <property type="molecule type" value="Genomic_DNA"/>
</dbReference>
<dbReference type="PROSITE" id="PS50294">
    <property type="entry name" value="WD_REPEATS_REGION"/>
    <property type="match status" value="3"/>
</dbReference>
<feature type="repeat" description="WD" evidence="3">
    <location>
        <begin position="212"/>
        <end position="253"/>
    </location>
</feature>
<dbReference type="SUPFAM" id="SSF50978">
    <property type="entry name" value="WD40 repeat-like"/>
    <property type="match status" value="2"/>
</dbReference>
<feature type="repeat" description="WD" evidence="3">
    <location>
        <begin position="631"/>
        <end position="667"/>
    </location>
</feature>
<dbReference type="Proteomes" id="UP001150569">
    <property type="component" value="Unassembled WGS sequence"/>
</dbReference>
<dbReference type="PROSITE" id="PS50082">
    <property type="entry name" value="WD_REPEATS_2"/>
    <property type="match status" value="5"/>
</dbReference>
<dbReference type="SMART" id="SM00320">
    <property type="entry name" value="WD40"/>
    <property type="match status" value="11"/>
</dbReference>
<dbReference type="AlphaFoldDB" id="A0A9W7ZL10"/>
<dbReference type="Gene3D" id="2.130.10.10">
    <property type="entry name" value="YVTN repeat-like/Quinoprotein amine dehydrogenase"/>
    <property type="match status" value="2"/>
</dbReference>
<feature type="repeat" description="WD" evidence="3">
    <location>
        <begin position="347"/>
        <end position="380"/>
    </location>
</feature>
<dbReference type="GO" id="GO:0030042">
    <property type="term" value="P:actin filament depolymerization"/>
    <property type="evidence" value="ECO:0007669"/>
    <property type="project" value="TreeGrafter"/>
</dbReference>
<evidence type="ECO:0000256" key="2">
    <source>
        <dbReference type="ARBA" id="ARBA00022737"/>
    </source>
</evidence>
<evidence type="ECO:0000313" key="4">
    <source>
        <dbReference type="EMBL" id="KAJ1910331.1"/>
    </source>
</evidence>
<name>A0A9W7ZL10_9FUNG</name>